<reference evidence="1 2" key="1">
    <citation type="journal article" date="2015" name="Nature">
        <title>rRNA introns, odd ribosomes, and small enigmatic genomes across a large radiation of phyla.</title>
        <authorList>
            <person name="Brown C.T."/>
            <person name="Hug L.A."/>
            <person name="Thomas B.C."/>
            <person name="Sharon I."/>
            <person name="Castelle C.J."/>
            <person name="Singh A."/>
            <person name="Wilkins M.J."/>
            <person name="Williams K.H."/>
            <person name="Banfield J.F."/>
        </authorList>
    </citation>
    <scope>NUCLEOTIDE SEQUENCE [LARGE SCALE GENOMIC DNA]</scope>
</reference>
<gene>
    <name evidence="1" type="ORF">UY72_C0074G0001</name>
</gene>
<organism evidence="1 2">
    <name type="scientific">Candidatus Uhrbacteria bacterium GW2011_GWD2_52_7</name>
    <dbReference type="NCBI Taxonomy" id="1618989"/>
    <lineage>
        <taxon>Bacteria</taxon>
        <taxon>Candidatus Uhriibacteriota</taxon>
    </lineage>
</organism>
<feature type="non-terminal residue" evidence="1">
    <location>
        <position position="1"/>
    </location>
</feature>
<dbReference type="AlphaFoldDB" id="A0A0G2A7R4"/>
<protein>
    <submittedName>
        <fullName evidence="1">Uncharacterized protein</fullName>
    </submittedName>
</protein>
<sequence length="90" mass="9732">STDDGVVFRGVPMMPSLARKRAINTFVAAALAIKRAHGSLKQVQIVIPSVISSRTSIVGSVLRGAKEAGWRDGWYYEATQTIVLMSEESP</sequence>
<accession>A0A0G2A7R4</accession>
<dbReference type="Proteomes" id="UP000034846">
    <property type="component" value="Unassembled WGS sequence"/>
</dbReference>
<proteinExistence type="predicted"/>
<dbReference type="EMBL" id="LCRD01000074">
    <property type="protein sequence ID" value="KKW28359.1"/>
    <property type="molecule type" value="Genomic_DNA"/>
</dbReference>
<name>A0A0G2A7R4_9BACT</name>
<evidence type="ECO:0000313" key="1">
    <source>
        <dbReference type="EMBL" id="KKW28359.1"/>
    </source>
</evidence>
<evidence type="ECO:0000313" key="2">
    <source>
        <dbReference type="Proteomes" id="UP000034846"/>
    </source>
</evidence>
<comment type="caution">
    <text evidence="1">The sequence shown here is derived from an EMBL/GenBank/DDBJ whole genome shotgun (WGS) entry which is preliminary data.</text>
</comment>